<accession>A0ACA9Y9Z0</accession>
<evidence type="ECO:0000313" key="1">
    <source>
        <dbReference type="EMBL" id="CAH6721874.1"/>
    </source>
</evidence>
<reference evidence="1" key="1">
    <citation type="submission" date="2022-06" db="EMBL/GenBank/DDBJ databases">
        <authorList>
            <person name="Legras J.-L."/>
            <person name="Devillers H."/>
            <person name="Grondin C."/>
        </authorList>
    </citation>
    <scope>NUCLEOTIDE SEQUENCE</scope>
    <source>
        <strain evidence="1">CLIB 1444</strain>
    </source>
</reference>
<keyword evidence="2" id="KW-1185">Reference proteome</keyword>
<sequence>MTGKMLNQKLNLHLTLNKSLTNLQDPGPFTPLDQTLKTPIEPNQPNYAYNSFNFQNVNTPSFHNLNSNGNGNGNGNGSVYLNSNYNESDDILTDIDEPNLPFNSKTTKNYSLNFTPHFDQLVLSIYNYILSLPTTTPFSGNIPPSGLVSKVANETMDNLINETVHNNFQNYDQQRVINYDFLKNGSYQPIFLQLIRKRLIELCSTKSNNKLPLSTSISITTSGNANNSFSNASNSNGPYSGNVRQSSISNLSLTDININNYQNRSRSSSNSVNLRKQSLTRNNSYNNNWLHVGNLNTIKQSNNNESTDSLQSLQDFVPQNFIQRSANTPTQPGFNHMMMDYQTPPTSNKSSFSTPPNSNPNNQNQNQNSFNLMNVTLVQNATAMEFDDFNFTNPRSRSSSNSRNFPKPLTINTDNANLQALHNLQGLESPFMSATTPSEDFISFNSNQSFQIDDEKTIKVDRTLNEKKRESLKLKRGIH</sequence>
<gene>
    <name evidence="1" type="ORF">CLIB1444_07S04390</name>
</gene>
<proteinExistence type="predicted"/>
<name>A0ACA9Y9Z0_9ASCO</name>
<organism evidence="1 2">
    <name type="scientific">[Candida] jaroonii</name>
    <dbReference type="NCBI Taxonomy" id="467808"/>
    <lineage>
        <taxon>Eukaryota</taxon>
        <taxon>Fungi</taxon>
        <taxon>Dikarya</taxon>
        <taxon>Ascomycota</taxon>
        <taxon>Saccharomycotina</taxon>
        <taxon>Pichiomycetes</taxon>
        <taxon>Debaryomycetaceae</taxon>
        <taxon>Yamadazyma</taxon>
    </lineage>
</organism>
<dbReference type="Proteomes" id="UP001152531">
    <property type="component" value="Unassembled WGS sequence"/>
</dbReference>
<evidence type="ECO:0000313" key="2">
    <source>
        <dbReference type="Proteomes" id="UP001152531"/>
    </source>
</evidence>
<protein>
    <submittedName>
        <fullName evidence="1">Uncharacterized protein</fullName>
    </submittedName>
</protein>
<dbReference type="EMBL" id="CALSDN010000007">
    <property type="protein sequence ID" value="CAH6721874.1"/>
    <property type="molecule type" value="Genomic_DNA"/>
</dbReference>
<comment type="caution">
    <text evidence="1">The sequence shown here is derived from an EMBL/GenBank/DDBJ whole genome shotgun (WGS) entry which is preliminary data.</text>
</comment>